<evidence type="ECO:0000313" key="2">
    <source>
        <dbReference type="EMBL" id="MBJ6727549.1"/>
    </source>
</evidence>
<feature type="compositionally biased region" description="Low complexity" evidence="1">
    <location>
        <begin position="126"/>
        <end position="151"/>
    </location>
</feature>
<sequence>MAQKATFTFSAAAAPYLAQDASREKRLLGAAGPPELLPLERLQLLVCLGNDPDAEVRDRATATLRALDSRWIEEVLRDPALHWRLLDVLVKFHAGRSELVPLFLAHPLLSPQAAAFLAAKGAPASVPAPRAAEPAAEPDAPVSPSDLNAAEGEGEAEEESDEIDEEEYQSKYQMAQSMGVAEKIKAALTGDKEWRTLLIKDSNKLVSGAVIKNPRLTENEVLTIAKSAVQNDEVMRVICANKEWVKNYQIRKALVENHKTPLPNALRYVATLTEKDLAMLAKSKNVSTVIATQARRILMSKSQK</sequence>
<reference evidence="2" key="1">
    <citation type="submission" date="2020-12" db="EMBL/GenBank/DDBJ databases">
        <title>Geomonas sp. Red875, isolated from river sediment.</title>
        <authorList>
            <person name="Xu Z."/>
            <person name="Zhang Z."/>
            <person name="Masuda Y."/>
            <person name="Itoh H."/>
            <person name="Senoo K."/>
        </authorList>
    </citation>
    <scope>NUCLEOTIDE SEQUENCE</scope>
    <source>
        <strain evidence="2">Red875</strain>
    </source>
</reference>
<evidence type="ECO:0000256" key="1">
    <source>
        <dbReference type="SAM" id="MobiDB-lite"/>
    </source>
</evidence>
<dbReference type="RefSeq" id="WP_199386685.1">
    <property type="nucleotide sequence ID" value="NZ_JAEMHM010000025.1"/>
</dbReference>
<accession>A0A8J7M2I1</accession>
<organism evidence="2 3">
    <name type="scientific">Geomesophilobacter sediminis</name>
    <dbReference type="NCBI Taxonomy" id="2798584"/>
    <lineage>
        <taxon>Bacteria</taxon>
        <taxon>Pseudomonadati</taxon>
        <taxon>Thermodesulfobacteriota</taxon>
        <taxon>Desulfuromonadia</taxon>
        <taxon>Geobacterales</taxon>
        <taxon>Geobacteraceae</taxon>
        <taxon>Geomesophilobacter</taxon>
    </lineage>
</organism>
<gene>
    <name evidence="2" type="ORF">JFN93_22775</name>
</gene>
<proteinExistence type="predicted"/>
<evidence type="ECO:0000313" key="3">
    <source>
        <dbReference type="Proteomes" id="UP000636888"/>
    </source>
</evidence>
<dbReference type="EMBL" id="JAEMHM010000025">
    <property type="protein sequence ID" value="MBJ6727549.1"/>
    <property type="molecule type" value="Genomic_DNA"/>
</dbReference>
<name>A0A8J7M2I1_9BACT</name>
<feature type="region of interest" description="Disordered" evidence="1">
    <location>
        <begin position="126"/>
        <end position="169"/>
    </location>
</feature>
<protein>
    <submittedName>
        <fullName evidence="2">Uncharacterized protein</fullName>
    </submittedName>
</protein>
<dbReference type="Proteomes" id="UP000636888">
    <property type="component" value="Unassembled WGS sequence"/>
</dbReference>
<dbReference type="AlphaFoldDB" id="A0A8J7M2I1"/>
<feature type="compositionally biased region" description="Acidic residues" evidence="1">
    <location>
        <begin position="152"/>
        <end position="167"/>
    </location>
</feature>
<keyword evidence="3" id="KW-1185">Reference proteome</keyword>
<comment type="caution">
    <text evidence="2">The sequence shown here is derived from an EMBL/GenBank/DDBJ whole genome shotgun (WGS) entry which is preliminary data.</text>
</comment>